<reference evidence="4" key="1">
    <citation type="submission" date="2020-11" db="EMBL/GenBank/DDBJ databases">
        <authorList>
            <consortium name="DOE Joint Genome Institute"/>
            <person name="Ahrendt S."/>
            <person name="Riley R."/>
            <person name="Andreopoulos W."/>
            <person name="Labutti K."/>
            <person name="Pangilinan J."/>
            <person name="Ruiz-Duenas F.J."/>
            <person name="Barrasa J.M."/>
            <person name="Sanchez-Garcia M."/>
            <person name="Camarero S."/>
            <person name="Miyauchi S."/>
            <person name="Serrano A."/>
            <person name="Linde D."/>
            <person name="Babiker R."/>
            <person name="Drula E."/>
            <person name="Ayuso-Fernandez I."/>
            <person name="Pacheco R."/>
            <person name="Padilla G."/>
            <person name="Ferreira P."/>
            <person name="Barriuso J."/>
            <person name="Kellner H."/>
            <person name="Castanera R."/>
            <person name="Alfaro M."/>
            <person name="Ramirez L."/>
            <person name="Pisabarro A.G."/>
            <person name="Kuo A."/>
            <person name="Tritt A."/>
            <person name="Lipzen A."/>
            <person name="He G."/>
            <person name="Yan M."/>
            <person name="Ng V."/>
            <person name="Cullen D."/>
            <person name="Martin F."/>
            <person name="Rosso M.-N."/>
            <person name="Henrissat B."/>
            <person name="Hibbett D."/>
            <person name="Martinez A.T."/>
            <person name="Grigoriev I.V."/>
        </authorList>
    </citation>
    <scope>NUCLEOTIDE SEQUENCE</scope>
    <source>
        <strain evidence="4">AH 40177</strain>
    </source>
</reference>
<protein>
    <submittedName>
        <fullName evidence="4">Phosphatidylserine decarboxylase</fullName>
    </submittedName>
</protein>
<keyword evidence="2" id="KW-0456">Lyase</keyword>
<dbReference type="OrthoDB" id="5973539at2759"/>
<dbReference type="GO" id="GO:0006646">
    <property type="term" value="P:phosphatidylethanolamine biosynthetic process"/>
    <property type="evidence" value="ECO:0007669"/>
    <property type="project" value="TreeGrafter"/>
</dbReference>
<dbReference type="Pfam" id="PF02666">
    <property type="entry name" value="PS_Dcarbxylase"/>
    <property type="match status" value="1"/>
</dbReference>
<dbReference type="InterPro" id="IPR003817">
    <property type="entry name" value="PS_Dcarbxylase"/>
</dbReference>
<gene>
    <name evidence="4" type="ORF">BDP27DRAFT_1235004</name>
</gene>
<evidence type="ECO:0000313" key="5">
    <source>
        <dbReference type="Proteomes" id="UP000772434"/>
    </source>
</evidence>
<dbReference type="EMBL" id="JADNRY010000197">
    <property type="protein sequence ID" value="KAF9061572.1"/>
    <property type="molecule type" value="Genomic_DNA"/>
</dbReference>
<feature type="domain" description="L-tryptophan decarboxylase PsiD-like" evidence="3">
    <location>
        <begin position="46"/>
        <end position="179"/>
    </location>
</feature>
<dbReference type="PANTHER" id="PTHR10067">
    <property type="entry name" value="PHOSPHATIDYLSERINE DECARBOXYLASE"/>
    <property type="match status" value="1"/>
</dbReference>
<sequence length="432" mass="48432">MQSPPSEQTLLIRYGGWRPVHPNIYKVFFNDILQKAHLIDDKPHGPAVLAFQAAINNDADLVNLFDQMFVQVWPGVNKVSSVNELLYILDVLTTAAPKLYTARDEHNKDIGEPIGIAMYVLFDLLGNTSAGYDLFRRPSFNDAMKRLLDDWGVYLQSPGSNNTLHDGPDGWFGEFGLKSLEDLGRGKFNETYVCPNENAVNRGYVSWDAFFIREFQPNARPVEPRGANLIHNACESTMLRIQRNIKEHDRFWLKGQNYSVYDMLGQREDSVSRSFVGGTVYQAFLSPQDYHRWHSPVNGTIRQICQIKGTYFAALPDDGVDLGFGERDPRGAVTRSQPWLAHSATRVVIYIDADNKDIGCVAFIGVGMAEVSTCEVTVEEGQHVEAGAELGMFHFGGSSHVLIFGNNVKLQFFDDIQAGEHVLINRAIARVV</sequence>
<dbReference type="InterPro" id="IPR022237">
    <property type="entry name" value="PsiD-like"/>
</dbReference>
<proteinExistence type="predicted"/>
<dbReference type="AlphaFoldDB" id="A0A9P5PF73"/>
<evidence type="ECO:0000313" key="4">
    <source>
        <dbReference type="EMBL" id="KAF9061572.1"/>
    </source>
</evidence>
<dbReference type="GO" id="GO:0005739">
    <property type="term" value="C:mitochondrion"/>
    <property type="evidence" value="ECO:0007669"/>
    <property type="project" value="TreeGrafter"/>
</dbReference>
<dbReference type="Pfam" id="PF12588">
    <property type="entry name" value="PSDC"/>
    <property type="match status" value="1"/>
</dbReference>
<dbReference type="PANTHER" id="PTHR10067:SF9">
    <property type="entry name" value="PHOSPHATIDYLSERINE DECARBOXYLASE FAMILY PROTEIN (AFU_ORTHOLOGUE AFUA_7G01730)"/>
    <property type="match status" value="1"/>
</dbReference>
<accession>A0A9P5PF73</accession>
<dbReference type="GO" id="GO:0004609">
    <property type="term" value="F:phosphatidylserine decarboxylase activity"/>
    <property type="evidence" value="ECO:0007669"/>
    <property type="project" value="InterPro"/>
</dbReference>
<organism evidence="4 5">
    <name type="scientific">Rhodocollybia butyracea</name>
    <dbReference type="NCBI Taxonomy" id="206335"/>
    <lineage>
        <taxon>Eukaryota</taxon>
        <taxon>Fungi</taxon>
        <taxon>Dikarya</taxon>
        <taxon>Basidiomycota</taxon>
        <taxon>Agaricomycotina</taxon>
        <taxon>Agaricomycetes</taxon>
        <taxon>Agaricomycetidae</taxon>
        <taxon>Agaricales</taxon>
        <taxon>Marasmiineae</taxon>
        <taxon>Omphalotaceae</taxon>
        <taxon>Rhodocollybia</taxon>
    </lineage>
</organism>
<dbReference type="Proteomes" id="UP000772434">
    <property type="component" value="Unassembled WGS sequence"/>
</dbReference>
<keyword evidence="5" id="KW-1185">Reference proteome</keyword>
<evidence type="ECO:0000256" key="1">
    <source>
        <dbReference type="ARBA" id="ARBA00022793"/>
    </source>
</evidence>
<evidence type="ECO:0000256" key="2">
    <source>
        <dbReference type="ARBA" id="ARBA00023239"/>
    </source>
</evidence>
<comment type="caution">
    <text evidence="4">The sequence shown here is derived from an EMBL/GenBank/DDBJ whole genome shotgun (WGS) entry which is preliminary data.</text>
</comment>
<evidence type="ECO:0000259" key="3">
    <source>
        <dbReference type="Pfam" id="PF12588"/>
    </source>
</evidence>
<name>A0A9P5PF73_9AGAR</name>
<keyword evidence="1" id="KW-0210">Decarboxylase</keyword>